<name>A0A085LLV9_9BILA</name>
<comment type="similarity">
    <text evidence="2">Belongs to the mitoguardin family.</text>
</comment>
<evidence type="ECO:0000256" key="5">
    <source>
        <dbReference type="ARBA" id="ARBA00022989"/>
    </source>
</evidence>
<keyword evidence="7" id="KW-0472">Membrane</keyword>
<dbReference type="PANTHER" id="PTHR21508">
    <property type="entry name" value="MITOGUARDIN"/>
    <property type="match status" value="1"/>
</dbReference>
<keyword evidence="6" id="KW-0496">Mitochondrion</keyword>
<evidence type="ECO:0000256" key="7">
    <source>
        <dbReference type="ARBA" id="ARBA00023136"/>
    </source>
</evidence>
<dbReference type="EMBL" id="KL367643">
    <property type="protein sequence ID" value="KFD60915.1"/>
    <property type="molecule type" value="Genomic_DNA"/>
</dbReference>
<keyword evidence="3" id="KW-0812">Transmembrane</keyword>
<keyword evidence="5" id="KW-1133">Transmembrane helix</keyword>
<comment type="subcellular location">
    <subcellularLocation>
        <location evidence="1">Mitochondrion outer membrane</location>
    </subcellularLocation>
</comment>
<evidence type="ECO:0000313" key="8">
    <source>
        <dbReference type="EMBL" id="KFD45955.1"/>
    </source>
</evidence>
<sequence length="493" mass="55682">MELREALRKLLEWKKTIMFVAFSSILVPELIWYFRRKRRATYEAMISKEQVTGNHSVVKSESGSHCAYCHCQGRPLISSSNSMVSEIQAASCSSLMHGGMQSLIKAIHFWERACEFVEQVDHAEEGGLQNLAVQLRELLQVSYRLCDSVSHVLIFCPTFSISGADAMVAESGSSINTVIEEPENTMSVFSDETYFSAVEGTVETLESEHLLETGKDFSVRYMRLYHEALAHVGMGDVACRKLRTEAVNCSSDEEFLAKLYCIRKATEMLFEDSGKREWIITAIRNLLCCMLKQANAGVQEFCCAYDRLIDFCKDSQNEHRIASELGERRVPMLSFYDVVSDFIILDAMDEMTHPPGAILAVVRNPILPGSTKEKILASIATSVIASKRNRLTVKDGFLKQFYDVMETVAPMFAWSLLGSDDKLRELFGCFRGHIVAFHSDIFNEEVVRFTDVSELAEDIWTVFQRHVENASLRMTKRDPVLGNSFTMSLQTTA</sequence>
<evidence type="ECO:0000313" key="9">
    <source>
        <dbReference type="EMBL" id="KFD60915.1"/>
    </source>
</evidence>
<protein>
    <submittedName>
        <fullName evidence="8">Uncharacterized protein</fullName>
    </submittedName>
</protein>
<gene>
    <name evidence="8" type="ORF">M513_13162</name>
    <name evidence="9" type="ORF">M514_13162</name>
</gene>
<dbReference type="Proteomes" id="UP000030764">
    <property type="component" value="Unassembled WGS sequence"/>
</dbReference>
<dbReference type="GO" id="GO:0005741">
    <property type="term" value="C:mitochondrial outer membrane"/>
    <property type="evidence" value="ECO:0007669"/>
    <property type="project" value="UniProtKB-SubCell"/>
</dbReference>
<dbReference type="Proteomes" id="UP000030758">
    <property type="component" value="Unassembled WGS sequence"/>
</dbReference>
<evidence type="ECO:0000256" key="3">
    <source>
        <dbReference type="ARBA" id="ARBA00022692"/>
    </source>
</evidence>
<proteinExistence type="inferred from homology"/>
<reference evidence="8 10" key="1">
    <citation type="journal article" date="2014" name="Nat. Genet.">
        <title>Genome and transcriptome of the porcine whipworm Trichuris suis.</title>
        <authorList>
            <person name="Jex A.R."/>
            <person name="Nejsum P."/>
            <person name="Schwarz E.M."/>
            <person name="Hu L."/>
            <person name="Young N.D."/>
            <person name="Hall R.S."/>
            <person name="Korhonen P.K."/>
            <person name="Liao S."/>
            <person name="Thamsborg S."/>
            <person name="Xia J."/>
            <person name="Xu P."/>
            <person name="Wang S."/>
            <person name="Scheerlinck J.P."/>
            <person name="Hofmann A."/>
            <person name="Sternberg P.W."/>
            <person name="Wang J."/>
            <person name="Gasser R.B."/>
        </authorList>
    </citation>
    <scope>NUCLEOTIDE SEQUENCE [LARGE SCALE GENOMIC DNA]</scope>
    <source>
        <strain evidence="9">DCEP-RM93F</strain>
        <strain evidence="8">DCEP-RM93M</strain>
    </source>
</reference>
<dbReference type="EMBL" id="KL363407">
    <property type="protein sequence ID" value="KFD45955.1"/>
    <property type="molecule type" value="Genomic_DNA"/>
</dbReference>
<evidence type="ECO:0000256" key="6">
    <source>
        <dbReference type="ARBA" id="ARBA00023128"/>
    </source>
</evidence>
<dbReference type="PANTHER" id="PTHR21508:SF5">
    <property type="entry name" value="MITOGUARDIN"/>
    <property type="match status" value="1"/>
</dbReference>
<evidence type="ECO:0000313" key="10">
    <source>
        <dbReference type="Proteomes" id="UP000030764"/>
    </source>
</evidence>
<keyword evidence="10" id="KW-1185">Reference proteome</keyword>
<dbReference type="InterPro" id="IPR019392">
    <property type="entry name" value="Miga"/>
</dbReference>
<organism evidence="8 10">
    <name type="scientific">Trichuris suis</name>
    <name type="common">pig whipworm</name>
    <dbReference type="NCBI Taxonomy" id="68888"/>
    <lineage>
        <taxon>Eukaryota</taxon>
        <taxon>Metazoa</taxon>
        <taxon>Ecdysozoa</taxon>
        <taxon>Nematoda</taxon>
        <taxon>Enoplea</taxon>
        <taxon>Dorylaimia</taxon>
        <taxon>Trichinellida</taxon>
        <taxon>Trichuridae</taxon>
        <taxon>Trichuris</taxon>
    </lineage>
</organism>
<dbReference type="GO" id="GO:0008053">
    <property type="term" value="P:mitochondrial fusion"/>
    <property type="evidence" value="ECO:0007669"/>
    <property type="project" value="InterPro"/>
</dbReference>
<dbReference type="AlphaFoldDB" id="A0A085LLV9"/>
<evidence type="ECO:0000256" key="2">
    <source>
        <dbReference type="ARBA" id="ARBA00008969"/>
    </source>
</evidence>
<keyword evidence="4" id="KW-1000">Mitochondrion outer membrane</keyword>
<evidence type="ECO:0000256" key="1">
    <source>
        <dbReference type="ARBA" id="ARBA00004294"/>
    </source>
</evidence>
<dbReference type="OrthoDB" id="8880065at2759"/>
<evidence type="ECO:0000256" key="4">
    <source>
        <dbReference type="ARBA" id="ARBA00022787"/>
    </source>
</evidence>
<dbReference type="Pfam" id="PF10265">
    <property type="entry name" value="Miga"/>
    <property type="match status" value="1"/>
</dbReference>
<accession>A0A085LLV9</accession>